<dbReference type="NCBIfam" id="TIGR01297">
    <property type="entry name" value="CDF"/>
    <property type="match status" value="1"/>
</dbReference>
<keyword evidence="14" id="KW-1185">Reference proteome</keyword>
<feature type="domain" description="Cation efflux protein transmembrane" evidence="12">
    <location>
        <begin position="125"/>
        <end position="344"/>
    </location>
</feature>
<dbReference type="InterPro" id="IPR002524">
    <property type="entry name" value="Cation_efflux"/>
</dbReference>
<dbReference type="Gene3D" id="1.20.1510.10">
    <property type="entry name" value="Cation efflux protein transmembrane domain"/>
    <property type="match status" value="1"/>
</dbReference>
<dbReference type="AlphaFoldDB" id="G0WCF1"/>
<evidence type="ECO:0000256" key="9">
    <source>
        <dbReference type="ARBA" id="ARBA00023136"/>
    </source>
</evidence>
<reference evidence="13 14" key="1">
    <citation type="journal article" date="2011" name="Proc. Natl. Acad. Sci. U.S.A.">
        <title>Evolutionary erosion of yeast sex chromosomes by mating-type switching accidents.</title>
        <authorList>
            <person name="Gordon J.L."/>
            <person name="Armisen D."/>
            <person name="Proux-Wera E."/>
            <person name="Oheigeartaigh S.S."/>
            <person name="Byrne K.P."/>
            <person name="Wolfe K.H."/>
        </authorList>
    </citation>
    <scope>NUCLEOTIDE SEQUENCE [LARGE SCALE GENOMIC DNA]</scope>
    <source>
        <strain evidence="14">ATCC 10597 / BCRC 20456 / CBS 421 / NBRC 0211 / NRRL Y-12639</strain>
    </source>
</reference>
<keyword evidence="4" id="KW-0813">Transport</keyword>
<comment type="subcellular location">
    <subcellularLocation>
        <location evidence="1">Membrane</location>
        <topology evidence="1">Multi-pass membrane protein</topology>
    </subcellularLocation>
</comment>
<accession>G0WCF1</accession>
<dbReference type="EMBL" id="HE580272">
    <property type="protein sequence ID" value="CCD25462.1"/>
    <property type="molecule type" value="Genomic_DNA"/>
</dbReference>
<evidence type="ECO:0000313" key="13">
    <source>
        <dbReference type="EMBL" id="CCD25462.1"/>
    </source>
</evidence>
<gene>
    <name evidence="13" type="primary">NDAI0F01430</name>
    <name evidence="13" type="ordered locus">NDAI_0F01430</name>
</gene>
<keyword evidence="9" id="KW-0472">Membrane</keyword>
<dbReference type="InterPro" id="IPR058533">
    <property type="entry name" value="Cation_efflux_TM"/>
</dbReference>
<evidence type="ECO:0000256" key="1">
    <source>
        <dbReference type="ARBA" id="ARBA00004141"/>
    </source>
</evidence>
<keyword evidence="3" id="KW-0408">Iron</keyword>
<comment type="similarity">
    <text evidence="2">Belongs to the cation diffusion facilitator (CDF) transporter (TC 2.A.4) family. SLC30A subfamily.</text>
</comment>
<evidence type="ECO:0000256" key="5">
    <source>
        <dbReference type="ARBA" id="ARBA00022496"/>
    </source>
</evidence>
<dbReference type="HOGENOM" id="CLU_013430_12_2_1"/>
<evidence type="ECO:0000256" key="7">
    <source>
        <dbReference type="ARBA" id="ARBA00022989"/>
    </source>
</evidence>
<dbReference type="Proteomes" id="UP000000689">
    <property type="component" value="Chromosome 6"/>
</dbReference>
<keyword evidence="6" id="KW-0812">Transmembrane</keyword>
<dbReference type="eggNOG" id="KOG1485">
    <property type="taxonomic scope" value="Eukaryota"/>
</dbReference>
<dbReference type="OMA" id="GVYFHSQ"/>
<keyword evidence="3" id="KW-0409">Iron storage</keyword>
<dbReference type="OrthoDB" id="435980at2759"/>
<dbReference type="InterPro" id="IPR027469">
    <property type="entry name" value="Cation_efflux_TMD_sf"/>
</dbReference>
<dbReference type="RefSeq" id="XP_003670705.1">
    <property type="nucleotide sequence ID" value="XM_003670657.1"/>
</dbReference>
<dbReference type="GO" id="GO:0005739">
    <property type="term" value="C:mitochondrion"/>
    <property type="evidence" value="ECO:0007669"/>
    <property type="project" value="EnsemblFungi"/>
</dbReference>
<dbReference type="PANTHER" id="PTHR43840">
    <property type="entry name" value="MITOCHONDRIAL METAL TRANSPORTER 1-RELATED"/>
    <property type="match status" value="1"/>
</dbReference>
<evidence type="ECO:0000313" key="14">
    <source>
        <dbReference type="Proteomes" id="UP000000689"/>
    </source>
</evidence>
<sequence>MIRVGIIQHLRLHTNYLNRSIISKAQQKAAFHAVPQLYFHETLLSFNEKKKISNPNLEKLNECFSTHDHIHMRESETETNDSFKLGTPPHKHTHKSGHTHSHEANPLLKLDVKEIKYNPGVRITWIGLASNVAMAVGKFVGGIVFHSQALFADSIHALSDLVSDFLTLFSVKLATTSKPNRNYPYGYGKVETVGSLAVSTILAMAGVSIGWTSLCSIVGPIVPHVITETITGYLGMSSHGHSHSIVPEGVTNINAAWIAGGSIVVKEWIFQATKKIAVQTNSNVLMANAWHHRIDSLTSLVALVAITGSYFLNIQSLDAIGGLAVSTLVVKAGGQGMYGAMKELIDQSLSVEDSRYIKVQSSIEESLAKLVSNNNSDKPYKIRELTVLSSGRNLRASVILEVPLQKWDNVLGIHEFENVSNHLRNALFKEVENLGKLDIEFVEEKSSTMDGQDTMMITDDATSDIPERHSHIHSHSELEDSHPQKH</sequence>
<evidence type="ECO:0000256" key="8">
    <source>
        <dbReference type="ARBA" id="ARBA00023065"/>
    </source>
</evidence>
<keyword evidence="5" id="KW-0410">Iron transport</keyword>
<keyword evidence="7" id="KW-1133">Transmembrane helix</keyword>
<dbReference type="FunFam" id="1.20.1510.10:FF:000013">
    <property type="entry name" value="Cation efflux family protein"/>
    <property type="match status" value="1"/>
</dbReference>
<dbReference type="GO" id="GO:0008324">
    <property type="term" value="F:monoatomic cation transmembrane transporter activity"/>
    <property type="evidence" value="ECO:0007669"/>
    <property type="project" value="InterPro"/>
</dbReference>
<feature type="region of interest" description="Disordered" evidence="11">
    <location>
        <begin position="466"/>
        <end position="486"/>
    </location>
</feature>
<evidence type="ECO:0000256" key="2">
    <source>
        <dbReference type="ARBA" id="ARBA00008873"/>
    </source>
</evidence>
<feature type="compositionally biased region" description="Basic residues" evidence="11">
    <location>
        <begin position="89"/>
        <end position="99"/>
    </location>
</feature>
<protein>
    <recommendedName>
        <fullName evidence="12">Cation efflux protein transmembrane domain-containing protein</fullName>
    </recommendedName>
</protein>
<organism evidence="13 14">
    <name type="scientific">Naumovozyma dairenensis (strain ATCC 10597 / BCRC 20456 / CBS 421 / NBRC 0211 / NRRL Y-12639)</name>
    <name type="common">Saccharomyces dairenensis</name>
    <dbReference type="NCBI Taxonomy" id="1071378"/>
    <lineage>
        <taxon>Eukaryota</taxon>
        <taxon>Fungi</taxon>
        <taxon>Dikarya</taxon>
        <taxon>Ascomycota</taxon>
        <taxon>Saccharomycotina</taxon>
        <taxon>Saccharomycetes</taxon>
        <taxon>Saccharomycetales</taxon>
        <taxon>Saccharomycetaceae</taxon>
        <taxon>Naumovozyma</taxon>
    </lineage>
</organism>
<evidence type="ECO:0000259" key="12">
    <source>
        <dbReference type="Pfam" id="PF01545"/>
    </source>
</evidence>
<dbReference type="SUPFAM" id="SSF161111">
    <property type="entry name" value="Cation efflux protein transmembrane domain-like"/>
    <property type="match status" value="1"/>
</dbReference>
<evidence type="ECO:0000256" key="4">
    <source>
        <dbReference type="ARBA" id="ARBA00022448"/>
    </source>
</evidence>
<name>G0WCF1_NAUDC</name>
<dbReference type="GO" id="GO:0006826">
    <property type="term" value="P:iron ion transport"/>
    <property type="evidence" value="ECO:0007669"/>
    <property type="project" value="UniProtKB-KW"/>
</dbReference>
<dbReference type="PANTHER" id="PTHR43840:SF15">
    <property type="entry name" value="MITOCHONDRIAL METAL TRANSPORTER 1-RELATED"/>
    <property type="match status" value="1"/>
</dbReference>
<keyword evidence="8" id="KW-0406">Ion transport</keyword>
<dbReference type="KEGG" id="ndi:NDAI_0F01430"/>
<dbReference type="InterPro" id="IPR050291">
    <property type="entry name" value="CDF_Transporter"/>
</dbReference>
<evidence type="ECO:0000256" key="10">
    <source>
        <dbReference type="ARBA" id="ARBA00055037"/>
    </source>
</evidence>
<dbReference type="GeneID" id="11499201"/>
<feature type="region of interest" description="Disordered" evidence="11">
    <location>
        <begin position="77"/>
        <end position="103"/>
    </location>
</feature>
<dbReference type="GO" id="GO:0016020">
    <property type="term" value="C:membrane"/>
    <property type="evidence" value="ECO:0007669"/>
    <property type="project" value="UniProtKB-SubCell"/>
</dbReference>
<proteinExistence type="inferred from homology"/>
<dbReference type="STRING" id="1071378.G0WCF1"/>
<dbReference type="GO" id="GO:0006879">
    <property type="term" value="P:intracellular iron ion homeostasis"/>
    <property type="evidence" value="ECO:0007669"/>
    <property type="project" value="UniProtKB-KW"/>
</dbReference>
<evidence type="ECO:0000256" key="11">
    <source>
        <dbReference type="SAM" id="MobiDB-lite"/>
    </source>
</evidence>
<evidence type="ECO:0000256" key="6">
    <source>
        <dbReference type="ARBA" id="ARBA00022692"/>
    </source>
</evidence>
<evidence type="ECO:0000256" key="3">
    <source>
        <dbReference type="ARBA" id="ARBA00022434"/>
    </source>
</evidence>
<dbReference type="Pfam" id="PF01545">
    <property type="entry name" value="Cation_efflux"/>
    <property type="match status" value="1"/>
</dbReference>
<comment type="function">
    <text evidence="10">Mitochondrial metal transporter involved in mitochondrial iron accumulation.</text>
</comment>